<comment type="subcellular location">
    <subcellularLocation>
        <location evidence="1">Membrane</location>
        <topology evidence="1">Multi-pass membrane protein</topology>
    </subcellularLocation>
</comment>
<dbReference type="GO" id="GO:0008955">
    <property type="term" value="F:peptidoglycan glycosyltransferase activity"/>
    <property type="evidence" value="ECO:0007669"/>
    <property type="project" value="UniProtKB-EC"/>
</dbReference>
<evidence type="ECO:0000256" key="13">
    <source>
        <dbReference type="ARBA" id="ARBA00041418"/>
    </source>
</evidence>
<feature type="transmembrane region" description="Helical" evidence="17">
    <location>
        <begin position="303"/>
        <end position="324"/>
    </location>
</feature>
<dbReference type="PANTHER" id="PTHR30474">
    <property type="entry name" value="CELL CYCLE PROTEIN"/>
    <property type="match status" value="1"/>
</dbReference>
<dbReference type="GO" id="GO:0015648">
    <property type="term" value="F:lipid-linked peptidoglycan transporter activity"/>
    <property type="evidence" value="ECO:0007669"/>
    <property type="project" value="TreeGrafter"/>
</dbReference>
<evidence type="ECO:0000256" key="9">
    <source>
        <dbReference type="ARBA" id="ARBA00032370"/>
    </source>
</evidence>
<evidence type="ECO:0000313" key="18">
    <source>
        <dbReference type="EMBL" id="KOY76374.1"/>
    </source>
</evidence>
<evidence type="ECO:0000256" key="15">
    <source>
        <dbReference type="ARBA" id="ARBA00049902"/>
    </source>
</evidence>
<dbReference type="GO" id="GO:0005886">
    <property type="term" value="C:plasma membrane"/>
    <property type="evidence" value="ECO:0007669"/>
    <property type="project" value="TreeGrafter"/>
</dbReference>
<evidence type="ECO:0000256" key="8">
    <source>
        <dbReference type="ARBA" id="ARBA00023136"/>
    </source>
</evidence>
<gene>
    <name evidence="18" type="primary">ftsW</name>
    <name evidence="18" type="ORF">RZ71_08250</name>
</gene>
<evidence type="ECO:0000256" key="16">
    <source>
        <dbReference type="ARBA" id="ARBA00049966"/>
    </source>
</evidence>
<feature type="transmembrane region" description="Helical" evidence="17">
    <location>
        <begin position="96"/>
        <end position="115"/>
    </location>
</feature>
<feature type="transmembrane region" description="Helical" evidence="17">
    <location>
        <begin position="30"/>
        <end position="51"/>
    </location>
</feature>
<protein>
    <recommendedName>
        <fullName evidence="12">Probable peptidoglycan glycosyltransferase FtsW</fullName>
        <ecNumber evidence="14">2.4.99.28</ecNumber>
    </recommendedName>
    <alternativeName>
        <fullName evidence="13">Cell division protein FtsW</fullName>
    </alternativeName>
    <alternativeName>
        <fullName evidence="10">Cell wall polymerase</fullName>
    </alternativeName>
    <alternativeName>
        <fullName evidence="9">Peptidoglycan polymerase</fullName>
    </alternativeName>
</protein>
<dbReference type="Pfam" id="PF01098">
    <property type="entry name" value="FTSW_RODA_SPOVE"/>
    <property type="match status" value="1"/>
</dbReference>
<evidence type="ECO:0000256" key="3">
    <source>
        <dbReference type="ARBA" id="ARBA00022679"/>
    </source>
</evidence>
<dbReference type="PANTHER" id="PTHR30474:SF2">
    <property type="entry name" value="PEPTIDOGLYCAN GLYCOSYLTRANSFERASE FTSW-RELATED"/>
    <property type="match status" value="1"/>
</dbReference>
<evidence type="ECO:0000256" key="11">
    <source>
        <dbReference type="ARBA" id="ARBA00038053"/>
    </source>
</evidence>
<evidence type="ECO:0000256" key="12">
    <source>
        <dbReference type="ARBA" id="ARBA00041185"/>
    </source>
</evidence>
<dbReference type="PATRIC" id="fig|148814.8.peg.873"/>
<evidence type="ECO:0000256" key="6">
    <source>
        <dbReference type="ARBA" id="ARBA00022984"/>
    </source>
</evidence>
<dbReference type="InterPro" id="IPR018365">
    <property type="entry name" value="Cell_cycle_FtsW-rel_CS"/>
</dbReference>
<sequence length="404" mass="44782">MIRKFAEYWHKWHISEHWKRMKFNINAMDYYIFVPFLLLSVIGIIMVYSASSNVATQIGGTPTGYLIKQSMFVVVSLVIILICLAGNNQFVRKAKFLGIFFVVLFIALILLKAFGHSVNGSAGWIPIGPLHVQPAEVAKVYIILRMAQFLSSREEGIINGEKSRTHVQVFSIFVMLFLVFIQPDLGGTVINLAIMFAILFGSGVNWRGATLLTSAGLLFGWISLKILSFVFKDGTSIYQIQRITAYSNPFKYANGIGQQLVNSYYALSNGGIFGVGLGNSIQKTGYLPEPNTDFIMAIIAEELGLIGVLFILFLLLTIIVRAFQLGIRSNDTYDTLICYGVGTYMLVQAYFNVGGVIGLLPITGVTFPFISYGGSSMLTLALCIGMILVISAKQKTQKTRRIRY</sequence>
<feature type="transmembrane region" description="Helical" evidence="17">
    <location>
        <begin position="121"/>
        <end position="144"/>
    </location>
</feature>
<dbReference type="GO" id="GO:0051301">
    <property type="term" value="P:cell division"/>
    <property type="evidence" value="ECO:0007669"/>
    <property type="project" value="UniProtKB-KW"/>
</dbReference>
<feature type="transmembrane region" description="Helical" evidence="17">
    <location>
        <begin position="63"/>
        <end position="84"/>
    </location>
</feature>
<keyword evidence="7 17" id="KW-1133">Transmembrane helix</keyword>
<feature type="transmembrane region" description="Helical" evidence="17">
    <location>
        <begin position="211"/>
        <end position="231"/>
    </location>
</feature>
<keyword evidence="19" id="KW-1185">Reference proteome</keyword>
<dbReference type="EC" id="2.4.99.28" evidence="14"/>
<keyword evidence="18" id="KW-0132">Cell division</keyword>
<dbReference type="EMBL" id="JXCY01000006">
    <property type="protein sequence ID" value="KOY76374.1"/>
    <property type="molecule type" value="Genomic_DNA"/>
</dbReference>
<keyword evidence="18" id="KW-0131">Cell cycle</keyword>
<organism evidence="18 19">
    <name type="scientific">Apilactobacillus kunkeei</name>
    <dbReference type="NCBI Taxonomy" id="148814"/>
    <lineage>
        <taxon>Bacteria</taxon>
        <taxon>Bacillati</taxon>
        <taxon>Bacillota</taxon>
        <taxon>Bacilli</taxon>
        <taxon>Lactobacillales</taxon>
        <taxon>Lactobacillaceae</taxon>
        <taxon>Apilactobacillus</taxon>
    </lineage>
</organism>
<evidence type="ECO:0000256" key="2">
    <source>
        <dbReference type="ARBA" id="ARBA00022676"/>
    </source>
</evidence>
<evidence type="ECO:0000256" key="14">
    <source>
        <dbReference type="ARBA" id="ARBA00044770"/>
    </source>
</evidence>
<keyword evidence="3" id="KW-0808">Transferase</keyword>
<evidence type="ECO:0000256" key="17">
    <source>
        <dbReference type="SAM" id="Phobius"/>
    </source>
</evidence>
<proteinExistence type="inferred from homology"/>
<keyword evidence="2" id="KW-0328">Glycosyltransferase</keyword>
<dbReference type="AlphaFoldDB" id="A0A0M9DD45"/>
<comment type="catalytic activity">
    <reaction evidence="15">
        <text>[GlcNAc-(1-&gt;4)-Mur2Ac(oyl-L-Ala-gamma-D-Glu-L-Lys-D-Ala-D-Ala)](n)-di-trans,octa-cis-undecaprenyl diphosphate + beta-D-GlcNAc-(1-&gt;4)-Mur2Ac(oyl-L-Ala-gamma-D-Glu-L-Lys-D-Ala-D-Ala)-di-trans,octa-cis-undecaprenyl diphosphate = [GlcNAc-(1-&gt;4)-Mur2Ac(oyl-L-Ala-gamma-D-Glu-L-Lys-D-Ala-D-Ala)](n+1)-di-trans,octa-cis-undecaprenyl diphosphate + di-trans,octa-cis-undecaprenyl diphosphate + H(+)</text>
        <dbReference type="Rhea" id="RHEA:23708"/>
        <dbReference type="Rhea" id="RHEA-COMP:9602"/>
        <dbReference type="Rhea" id="RHEA-COMP:9603"/>
        <dbReference type="ChEBI" id="CHEBI:15378"/>
        <dbReference type="ChEBI" id="CHEBI:58405"/>
        <dbReference type="ChEBI" id="CHEBI:60033"/>
        <dbReference type="ChEBI" id="CHEBI:78435"/>
        <dbReference type="EC" id="2.4.99.28"/>
    </reaction>
</comment>
<accession>A0A0M9DD45</accession>
<dbReference type="Proteomes" id="UP000037778">
    <property type="component" value="Unassembled WGS sequence"/>
</dbReference>
<evidence type="ECO:0000256" key="5">
    <source>
        <dbReference type="ARBA" id="ARBA00022960"/>
    </source>
</evidence>
<keyword evidence="4 17" id="KW-0812">Transmembrane</keyword>
<evidence type="ECO:0000256" key="4">
    <source>
        <dbReference type="ARBA" id="ARBA00022692"/>
    </source>
</evidence>
<comment type="function">
    <text evidence="16">Peptidoglycan polymerase that is essential for cell division.</text>
</comment>
<feature type="transmembrane region" description="Helical" evidence="17">
    <location>
        <begin position="336"/>
        <end position="363"/>
    </location>
</feature>
<evidence type="ECO:0000313" key="19">
    <source>
        <dbReference type="Proteomes" id="UP000037778"/>
    </source>
</evidence>
<dbReference type="GO" id="GO:0032153">
    <property type="term" value="C:cell division site"/>
    <property type="evidence" value="ECO:0007669"/>
    <property type="project" value="TreeGrafter"/>
</dbReference>
<evidence type="ECO:0000256" key="7">
    <source>
        <dbReference type="ARBA" id="ARBA00022989"/>
    </source>
</evidence>
<dbReference type="GO" id="GO:0008360">
    <property type="term" value="P:regulation of cell shape"/>
    <property type="evidence" value="ECO:0007669"/>
    <property type="project" value="UniProtKB-KW"/>
</dbReference>
<keyword evidence="6" id="KW-0573">Peptidoglycan synthesis</keyword>
<dbReference type="GO" id="GO:0009252">
    <property type="term" value="P:peptidoglycan biosynthetic process"/>
    <property type="evidence" value="ECO:0007669"/>
    <property type="project" value="UniProtKB-KW"/>
</dbReference>
<evidence type="ECO:0000256" key="10">
    <source>
        <dbReference type="ARBA" id="ARBA00033270"/>
    </source>
</evidence>
<keyword evidence="8 17" id="KW-0472">Membrane</keyword>
<name>A0A0M9DD45_9LACO</name>
<reference evidence="18 19" key="1">
    <citation type="journal article" date="2015" name="Genome Biol. Evol.">
        <title>Functionally Structured Genomes in Lactobacillus kunkeei Colonizing the Honey Crop and Food Products of Honeybees and Stingless Bees.</title>
        <authorList>
            <person name="Tamarit D."/>
            <person name="Ellegaard K.M."/>
            <person name="Wikander J."/>
            <person name="Olofsson T."/>
            <person name="Vasquez A."/>
            <person name="Andersson S.G."/>
        </authorList>
    </citation>
    <scope>NUCLEOTIDE SEQUENCE [LARGE SCALE GENOMIC DNA]</scope>
    <source>
        <strain evidence="18 19">LAko</strain>
    </source>
</reference>
<comment type="caution">
    <text evidence="18">The sequence shown here is derived from an EMBL/GenBank/DDBJ whole genome shotgun (WGS) entry which is preliminary data.</text>
</comment>
<dbReference type="InterPro" id="IPR001182">
    <property type="entry name" value="FtsW/RodA"/>
</dbReference>
<evidence type="ECO:0000256" key="1">
    <source>
        <dbReference type="ARBA" id="ARBA00004141"/>
    </source>
</evidence>
<comment type="similarity">
    <text evidence="11">Belongs to the SEDS family. FtsW subfamily.</text>
</comment>
<keyword evidence="5" id="KW-0133">Cell shape</keyword>
<feature type="transmembrane region" description="Helical" evidence="17">
    <location>
        <begin position="369"/>
        <end position="392"/>
    </location>
</feature>
<dbReference type="PROSITE" id="PS00428">
    <property type="entry name" value="FTSW_RODA_SPOVE"/>
    <property type="match status" value="1"/>
</dbReference>